<dbReference type="EMBL" id="KV417634">
    <property type="protein sequence ID" value="KZP13323.1"/>
    <property type="molecule type" value="Genomic_DNA"/>
</dbReference>
<sequence length="123" mass="13279">MSWEDIRKPGKHGLILVILALRWWGVASSASDEWKKAVDDVSSAVFCMTDGGLMAVDSTEAVRSNGQGLTNSSKRKADVYAVSKGDSGPRKKQLLSSETDAANILADGVVRVRVPSQRKQGLY</sequence>
<feature type="chain" id="PRO_5007871499" evidence="1">
    <location>
        <begin position="30"/>
        <end position="123"/>
    </location>
</feature>
<protein>
    <submittedName>
        <fullName evidence="2">Uncharacterized protein</fullName>
    </submittedName>
</protein>
<gene>
    <name evidence="2" type="ORF">FIBSPDRAFT_960610</name>
</gene>
<dbReference type="OrthoDB" id="3250313at2759"/>
<evidence type="ECO:0000256" key="1">
    <source>
        <dbReference type="SAM" id="SignalP"/>
    </source>
</evidence>
<accession>A0A166C5V6</accession>
<proteinExistence type="predicted"/>
<reference evidence="2" key="1">
    <citation type="journal article" date="2016" name="Mol. Biol. Evol.">
        <title>Comparative Genomics of Early-Diverging Mushroom-Forming Fungi Provides Insights into the Origins of Lignocellulose Decay Capabilities.</title>
        <authorList>
            <person name="Nagy L.G."/>
            <person name="Riley R."/>
            <person name="Tritt A."/>
            <person name="Adam C."/>
            <person name="Daum C."/>
            <person name="Floudas D."/>
            <person name="Sun H."/>
            <person name="Yadav J.S."/>
            <person name="Pangilinan J."/>
            <person name="Larsson K.H."/>
            <person name="Matsuura K."/>
            <person name="Barry K."/>
            <person name="Labutti K."/>
            <person name="Kuo R."/>
            <person name="Ohm R.A."/>
            <person name="Bhattacharya S.S."/>
            <person name="Shirouzu T."/>
            <person name="Yoshinaga Y."/>
            <person name="Martin F.M."/>
            <person name="Grigoriev I.V."/>
            <person name="Hibbett D.S."/>
        </authorList>
    </citation>
    <scope>NUCLEOTIDE SEQUENCE [LARGE SCALE GENOMIC DNA]</scope>
    <source>
        <strain evidence="2">CBS 109695</strain>
    </source>
</reference>
<feature type="signal peptide" evidence="1">
    <location>
        <begin position="1"/>
        <end position="29"/>
    </location>
</feature>
<dbReference type="AlphaFoldDB" id="A0A166C5V6"/>
<keyword evidence="1" id="KW-0732">Signal</keyword>
<evidence type="ECO:0000313" key="2">
    <source>
        <dbReference type="EMBL" id="KZP13323.1"/>
    </source>
</evidence>
<organism evidence="2">
    <name type="scientific">Athelia psychrophila</name>
    <dbReference type="NCBI Taxonomy" id="1759441"/>
    <lineage>
        <taxon>Eukaryota</taxon>
        <taxon>Fungi</taxon>
        <taxon>Dikarya</taxon>
        <taxon>Basidiomycota</taxon>
        <taxon>Agaricomycotina</taxon>
        <taxon>Agaricomycetes</taxon>
        <taxon>Agaricomycetidae</taxon>
        <taxon>Atheliales</taxon>
        <taxon>Atheliaceae</taxon>
        <taxon>Athelia</taxon>
    </lineage>
</organism>
<name>A0A166C5V6_9AGAM</name>